<gene>
    <name evidence="2" type="ORF">QTG54_001426</name>
</gene>
<name>A0AAD9DJ65_9STRA</name>
<feature type="transmembrane region" description="Helical" evidence="1">
    <location>
        <begin position="20"/>
        <end position="42"/>
    </location>
</feature>
<keyword evidence="1" id="KW-0812">Transmembrane</keyword>
<evidence type="ECO:0000313" key="2">
    <source>
        <dbReference type="EMBL" id="KAK1747463.1"/>
    </source>
</evidence>
<comment type="caution">
    <text evidence="2">The sequence shown here is derived from an EMBL/GenBank/DDBJ whole genome shotgun (WGS) entry which is preliminary data.</text>
</comment>
<dbReference type="Proteomes" id="UP001224775">
    <property type="component" value="Unassembled WGS sequence"/>
</dbReference>
<keyword evidence="1" id="KW-0472">Membrane</keyword>
<protein>
    <submittedName>
        <fullName evidence="2">Uncharacterized protein</fullName>
    </submittedName>
</protein>
<dbReference type="EMBL" id="JATAAI010000002">
    <property type="protein sequence ID" value="KAK1747463.1"/>
    <property type="molecule type" value="Genomic_DNA"/>
</dbReference>
<keyword evidence="1" id="KW-1133">Transmembrane helix</keyword>
<keyword evidence="3" id="KW-1185">Reference proteome</keyword>
<organism evidence="2 3">
    <name type="scientific">Skeletonema marinoi</name>
    <dbReference type="NCBI Taxonomy" id="267567"/>
    <lineage>
        <taxon>Eukaryota</taxon>
        <taxon>Sar</taxon>
        <taxon>Stramenopiles</taxon>
        <taxon>Ochrophyta</taxon>
        <taxon>Bacillariophyta</taxon>
        <taxon>Coscinodiscophyceae</taxon>
        <taxon>Thalassiosirophycidae</taxon>
        <taxon>Thalassiosirales</taxon>
        <taxon>Skeletonemataceae</taxon>
        <taxon>Skeletonema</taxon>
        <taxon>Skeletonema marinoi-dohrnii complex</taxon>
    </lineage>
</organism>
<accession>A0AAD9DJ65</accession>
<evidence type="ECO:0000313" key="3">
    <source>
        <dbReference type="Proteomes" id="UP001224775"/>
    </source>
</evidence>
<proteinExistence type="predicted"/>
<evidence type="ECO:0000256" key="1">
    <source>
        <dbReference type="SAM" id="Phobius"/>
    </source>
</evidence>
<sequence length="68" mass="7677">MPVNNVMKKFAFSPEEVPEPAFSIAPIRLIISFVSVIINPFGARTEKDVMEKLEVDTSLVEEVPITWE</sequence>
<reference evidence="2" key="1">
    <citation type="submission" date="2023-06" db="EMBL/GenBank/DDBJ databases">
        <title>Survivors Of The Sea: Transcriptome response of Skeletonema marinoi to long-term dormancy.</title>
        <authorList>
            <person name="Pinder M.I.M."/>
            <person name="Kourtchenko O."/>
            <person name="Robertson E.K."/>
            <person name="Larsson T."/>
            <person name="Maumus F."/>
            <person name="Osuna-Cruz C.M."/>
            <person name="Vancaester E."/>
            <person name="Stenow R."/>
            <person name="Vandepoele K."/>
            <person name="Ploug H."/>
            <person name="Bruchert V."/>
            <person name="Godhe A."/>
            <person name="Topel M."/>
        </authorList>
    </citation>
    <scope>NUCLEOTIDE SEQUENCE</scope>
    <source>
        <strain evidence="2">R05AC</strain>
    </source>
</reference>
<dbReference type="AlphaFoldDB" id="A0AAD9DJ65"/>